<dbReference type="Pfam" id="PF07916">
    <property type="entry name" value="TraG_N"/>
    <property type="match status" value="1"/>
</dbReference>
<dbReference type="NCBIfam" id="NF010295">
    <property type="entry name" value="PRK13735.1"/>
    <property type="match status" value="1"/>
</dbReference>
<organism evidence="4 5">
    <name type="scientific">Klebsiella michiganensis</name>
    <dbReference type="NCBI Taxonomy" id="1134687"/>
    <lineage>
        <taxon>Bacteria</taxon>
        <taxon>Pseudomonadati</taxon>
        <taxon>Pseudomonadota</taxon>
        <taxon>Gammaproteobacteria</taxon>
        <taxon>Enterobacterales</taxon>
        <taxon>Enterobacteriaceae</taxon>
        <taxon>Klebsiella/Raoultella group</taxon>
        <taxon>Klebsiella</taxon>
    </lineage>
</organism>
<feature type="domain" description="TraG N-terminal Proteobacteria" evidence="3">
    <location>
        <begin position="3"/>
        <end position="449"/>
    </location>
</feature>
<feature type="compositionally biased region" description="Basic and acidic residues" evidence="1">
    <location>
        <begin position="914"/>
        <end position="933"/>
    </location>
</feature>
<dbReference type="AlphaFoldDB" id="A0A6P1V5M8"/>
<feature type="transmembrane region" description="Helical" evidence="2">
    <location>
        <begin position="332"/>
        <end position="354"/>
    </location>
</feature>
<feature type="transmembrane region" description="Helical" evidence="2">
    <location>
        <begin position="32"/>
        <end position="49"/>
    </location>
</feature>
<feature type="region of interest" description="Disordered" evidence="1">
    <location>
        <begin position="528"/>
        <end position="548"/>
    </location>
</feature>
<feature type="region of interest" description="Disordered" evidence="1">
    <location>
        <begin position="795"/>
        <end position="955"/>
    </location>
</feature>
<evidence type="ECO:0000256" key="1">
    <source>
        <dbReference type="SAM" id="MobiDB-lite"/>
    </source>
</evidence>
<keyword evidence="2" id="KW-1133">Transmembrane helix</keyword>
<reference evidence="4 5" key="1">
    <citation type="submission" date="2020-01" db="EMBL/GenBank/DDBJ databases">
        <title>Bactrocera dorsalis gut bacteria genome.</title>
        <authorList>
            <person name="Zhang H."/>
            <person name="Cai Z."/>
        </authorList>
    </citation>
    <scope>NUCLEOTIDE SEQUENCE [LARGE SCALE GENOMIC DNA]</scope>
    <source>
        <strain evidence="4 5">BD177</strain>
        <plasmid evidence="4 5">unnamed2</plasmid>
    </source>
</reference>
<feature type="region of interest" description="Disordered" evidence="1">
    <location>
        <begin position="706"/>
        <end position="740"/>
    </location>
</feature>
<feature type="compositionally biased region" description="Polar residues" evidence="1">
    <location>
        <begin position="730"/>
        <end position="740"/>
    </location>
</feature>
<dbReference type="EMBL" id="CP048110">
    <property type="protein sequence ID" value="QHS50013.1"/>
    <property type="molecule type" value="Genomic_DNA"/>
</dbReference>
<accession>A0A6P1V5M8</accession>
<feature type="compositionally biased region" description="Polar residues" evidence="1">
    <location>
        <begin position="528"/>
        <end position="546"/>
    </location>
</feature>
<feature type="region of interest" description="Disordered" evidence="1">
    <location>
        <begin position="640"/>
        <end position="666"/>
    </location>
</feature>
<keyword evidence="2" id="KW-0472">Membrane</keyword>
<feature type="compositionally biased region" description="Basic and acidic residues" evidence="1">
    <location>
        <begin position="709"/>
        <end position="727"/>
    </location>
</feature>
<evidence type="ECO:0000313" key="4">
    <source>
        <dbReference type="EMBL" id="QHS50013.1"/>
    </source>
</evidence>
<sequence>MTEIYVYSAGGWLVQMLNGVAAYCNSDTFRTLMRWGLMLSVLVSVYIWTQKRDLRLLLNFFLIFIFVPTMMVGLKRNVQVIDVSNVTEVRKVDNVPLGLAAPVGVLTSIGYALARGYEVIVAQPADAMQFSKTGLMFGSKIVARSTGFELLNPAAVSMFNDYVRSCVIPDINLVHKYSLQELMNSADPYDLIFKNPSPLRGIFIDGTFNTCIAAAGQLKTLLNSEVRTNGTTFSYYARKLFPHRADAAPLFGQMLGDSYDYFIRSGSTASEIMRQNVTMNAIRNGLLAYGSANNAVAGMVTLSGDMAVQRQMIQNSTGAQIATQYLPMMHTIMLAVLIGLFPFIVFLACINTMSMRVLRYYILALTSLQLWPIAFAICNGAMVWFLKADSPAAITLSTVSRVQQQHAMAGSIAGWMMTSIPVICWALMSGIGGLMATAASTFAASDTGAAAQSAGRVAEGNYAFENMQMHNVQGNKWDTNRNYAAGQNTEQLANGATVMQTAGGGMVVNTAGGMSNLASHINFGKMQQSMAQQQLRNSEAETQSSLEGWRHDSSDTFQRLKSFASRHGDNFSMGTDSRSGMSSQASQGAQQVMDAVKSYAKSKGVSESDAYNELERKSREASVEISAGIRPFGIGVAANGKVSSGSDSSVTQSGNIDDSSRESQDARLVRSFSEGLNMVRSASVDSTAGNAESDGRDNLKQVQNSMQETDNHYQDYSRSKSRTKELSRMASMSDSESATVTSNLNQEFVAWLQEKKPAEARRLLTNTDSQENREQLTQYANTFVAERVKGRLDQHHQMAGSGGKTGFGADLQSHNASQPDTSSQAVTPRTAKPSHPAAGEAKPRTQSGEGVRPEDAPVPSNNQQRFEGEKAAMEKEGNDFRQRVQDQQQSRKSAVESSESKITSRKSGIEDDNEQVKQSHEQKNKSVSKDMIHSKKYQKLTSVFDKDNSDIIRRK</sequence>
<feature type="compositionally biased region" description="Polar residues" evidence="1">
    <location>
        <begin position="885"/>
        <end position="901"/>
    </location>
</feature>
<feature type="transmembrane region" description="Helical" evidence="2">
    <location>
        <begin position="360"/>
        <end position="386"/>
    </location>
</feature>
<feature type="transmembrane region" description="Helical" evidence="2">
    <location>
        <begin position="56"/>
        <end position="74"/>
    </location>
</feature>
<keyword evidence="4" id="KW-0614">Plasmid</keyword>
<feature type="compositionally biased region" description="Basic and acidic residues" evidence="1">
    <location>
        <begin position="866"/>
        <end position="884"/>
    </location>
</feature>
<gene>
    <name evidence="4" type="primary">traG</name>
    <name evidence="4" type="ORF">GW952_30815</name>
</gene>
<evidence type="ECO:0000256" key="2">
    <source>
        <dbReference type="SAM" id="Phobius"/>
    </source>
</evidence>
<name>A0A6P1V5M8_9ENTR</name>
<proteinExistence type="predicted"/>
<feature type="compositionally biased region" description="Basic and acidic residues" evidence="1">
    <location>
        <begin position="944"/>
        <end position="955"/>
    </location>
</feature>
<dbReference type="Proteomes" id="UP000464389">
    <property type="component" value="Plasmid unnamed2"/>
</dbReference>
<feature type="compositionally biased region" description="Low complexity" evidence="1">
    <location>
        <begin position="642"/>
        <end position="654"/>
    </location>
</feature>
<dbReference type="InterPro" id="IPR012931">
    <property type="entry name" value="TraG_N_Proteobacteria"/>
</dbReference>
<feature type="compositionally biased region" description="Polar residues" evidence="1">
    <location>
        <begin position="812"/>
        <end position="827"/>
    </location>
</feature>
<evidence type="ECO:0000259" key="3">
    <source>
        <dbReference type="Pfam" id="PF07916"/>
    </source>
</evidence>
<evidence type="ECO:0000313" key="5">
    <source>
        <dbReference type="Proteomes" id="UP000464389"/>
    </source>
</evidence>
<geneLocation type="plasmid" evidence="4">
    <name>unnamed2</name>
</geneLocation>
<feature type="transmembrane region" description="Helical" evidence="2">
    <location>
        <begin position="94"/>
        <end position="114"/>
    </location>
</feature>
<keyword evidence="2" id="KW-0812">Transmembrane</keyword>
<dbReference type="RefSeq" id="WP_162122789.1">
    <property type="nucleotide sequence ID" value="NZ_CP048110.1"/>
</dbReference>
<protein>
    <submittedName>
        <fullName evidence="4">Conjugal transfer mating pair stabilization protein TraG</fullName>
    </submittedName>
</protein>